<keyword evidence="1" id="KW-0645">Protease</keyword>
<gene>
    <name evidence="7" type="primary">POLX_3452</name>
    <name evidence="7" type="ORF">CK203_000285</name>
</gene>
<dbReference type="Pfam" id="PF22936">
    <property type="entry name" value="Pol_BBD"/>
    <property type="match status" value="1"/>
</dbReference>
<name>A0A438KQV7_VITVI</name>
<feature type="compositionally biased region" description="Basic residues" evidence="5">
    <location>
        <begin position="1"/>
        <end position="10"/>
    </location>
</feature>
<dbReference type="GO" id="GO:0004190">
    <property type="term" value="F:aspartic-type endopeptidase activity"/>
    <property type="evidence" value="ECO:0007669"/>
    <property type="project" value="UniProtKB-KW"/>
</dbReference>
<evidence type="ECO:0000259" key="6">
    <source>
        <dbReference type="PROSITE" id="PS50994"/>
    </source>
</evidence>
<dbReference type="GO" id="GO:0003676">
    <property type="term" value="F:nucleic acid binding"/>
    <property type="evidence" value="ECO:0007669"/>
    <property type="project" value="InterPro"/>
</dbReference>
<sequence length="1426" mass="159409">MNNLKQHSRSLKYTSSWGTGDNNLNVSQGRKPNSFQFPRVINSGKPSCDRVSFRSPSPDPKAFRSVESSSENIHRRRLFRRTFPATSFSDTARSAWRRSQFFPKHRSQKTTHAPATRFSGRRLHLTRRRVRRVSHFPATRFLLQPRLMPTSHPSYLFLPSEPCTCLFWGSFASAALRTVFPASSGYFFSTPIPARALGSVLLPFRENYLSWSASIELWFMGQGYEDHLVTQEADIPEVERVQWRKIDAQLCSVLWQSVDPKILLHLRAYKTCFKFWTQAKGLYTNDIQRLYKVASAIVHISQQDLDLSTYIGQIASLKEEFLTVMPLTPDVGAQQTQLDKFFMVLTLIGLRPDLEPVRDQILGSSSVPSLDDVFARLLRISSTQTLPSDSISDSSVLVSHTTSRGVRSGNRGRGQRPHCTYCNKLGHTRDRCYQLHGRPPRTAHVAQSSDSQLPQPPSSSASQAFVASVAQPGNASVCLTHTSSLGPWILDSGASDHISGNKDLFSSITTTSALPTVTLANGSQTVAKGIGLALPLPSLPLTSVLYTPECPFNLISISKITRTLNCSITFSDKFVTLQDRSTGKTIGIGRESQGLYHLTSDSSPAVCISTDAPLLIHSRLGHPSLSKFQKMVPRFSTLSSLSCESCQLGKHTRVSFPKRLNNRAKSPFELVHTDVWGPCRTASTLGFQYFVTFIDDYSRCTWLFLMKNRAELFSIFQKFYAEIQTQFNISIRVLRSDNAREYFSAPFTSFMSHHGILHQSSCAHTPQQNGVAERKNRHLVETARTILLHSNVPFRFWGDAVLTACYLINRMPSSVLHDQIPHFLLFPDQPLYFLPPRVFGCTCFVHILTPGQDKLSAKAMKCLFLGYSRLQKVLPLPIVSPSDVVPPRPLQVYHRRPRVAAPLPFAEAPADSLPIPSASPAPALPSPDDLPIAIRKGTRSTRNPHPIYNFLSYHRLSSPYSAFVSAISSVSLPKSTHEALSHPGWRQAMVDEMAALHSNGTWDLVVLPSSKSTVGCRWVYAVKVGPDGQVDRLKARLVAKGYTQVYGSDYGDTFSPVAKIASVRLLLSMAAMCSWPLYQLDIKNVFLHGDLAEEVYMEQPPGFVAQGESGLVCRLRRSLYGLKQSPRAWFGRFSSVVQEFGMLRSTQTIQFSIIITPWGSDLSDQRLGETKYFLGIEIAQSSSGVVLSQRKYALDILEETGMLDCKPIDTPMDPNVKLVPGQGEPLGDPGRYRRLVGKLNYLTITRPDISFPYTRPRCVVREQRSYSVVGYTDADWAGSPTDRRSTSGYCVFIGGNLISWKSKKQDVVVRSSAEAEYRAMALATCELIWLRHLLRELRFGKDEQMKLICDNQAALHIASNPVFHERTKHIEVDCHFIREKIASGCVATSFVNSNDQLADIFTKSLRGPRIKYICNKLGAYDVYAPA</sequence>
<feature type="region of interest" description="Disordered" evidence="5">
    <location>
        <begin position="1"/>
        <end position="68"/>
    </location>
</feature>
<dbReference type="Pfam" id="PF07727">
    <property type="entry name" value="RVT_2"/>
    <property type="match status" value="1"/>
</dbReference>
<dbReference type="InterPro" id="IPR025724">
    <property type="entry name" value="GAG-pre-integrase_dom"/>
</dbReference>
<feature type="domain" description="Integrase catalytic" evidence="6">
    <location>
        <begin position="663"/>
        <end position="829"/>
    </location>
</feature>
<evidence type="ECO:0000256" key="2">
    <source>
        <dbReference type="ARBA" id="ARBA00022723"/>
    </source>
</evidence>
<dbReference type="GO" id="GO:0006508">
    <property type="term" value="P:proteolysis"/>
    <property type="evidence" value="ECO:0007669"/>
    <property type="project" value="UniProtKB-KW"/>
</dbReference>
<evidence type="ECO:0000313" key="8">
    <source>
        <dbReference type="Proteomes" id="UP000288805"/>
    </source>
</evidence>
<dbReference type="CDD" id="cd09272">
    <property type="entry name" value="RNase_HI_RT_Ty1"/>
    <property type="match status" value="1"/>
</dbReference>
<dbReference type="Proteomes" id="UP000288805">
    <property type="component" value="Unassembled WGS sequence"/>
</dbReference>
<evidence type="ECO:0000313" key="7">
    <source>
        <dbReference type="EMBL" id="RVX23571.1"/>
    </source>
</evidence>
<keyword evidence="3" id="KW-0064">Aspartyl protease</keyword>
<dbReference type="SUPFAM" id="SSF53098">
    <property type="entry name" value="Ribonuclease H-like"/>
    <property type="match status" value="1"/>
</dbReference>
<dbReference type="InterPro" id="IPR039537">
    <property type="entry name" value="Retrotran_Ty1/copia-like"/>
</dbReference>
<evidence type="ECO:0000256" key="5">
    <source>
        <dbReference type="SAM" id="MobiDB-lite"/>
    </source>
</evidence>
<dbReference type="InterPro" id="IPR043502">
    <property type="entry name" value="DNA/RNA_pol_sf"/>
</dbReference>
<dbReference type="Pfam" id="PF25597">
    <property type="entry name" value="SH3_retrovirus"/>
    <property type="match status" value="1"/>
</dbReference>
<organism evidence="7 8">
    <name type="scientific">Vitis vinifera</name>
    <name type="common">Grape</name>
    <dbReference type="NCBI Taxonomy" id="29760"/>
    <lineage>
        <taxon>Eukaryota</taxon>
        <taxon>Viridiplantae</taxon>
        <taxon>Streptophyta</taxon>
        <taxon>Embryophyta</taxon>
        <taxon>Tracheophyta</taxon>
        <taxon>Spermatophyta</taxon>
        <taxon>Magnoliopsida</taxon>
        <taxon>eudicotyledons</taxon>
        <taxon>Gunneridae</taxon>
        <taxon>Pentapetalae</taxon>
        <taxon>rosids</taxon>
        <taxon>Vitales</taxon>
        <taxon>Vitaceae</taxon>
        <taxon>Viteae</taxon>
        <taxon>Vitis</taxon>
    </lineage>
</organism>
<dbReference type="GO" id="GO:0046872">
    <property type="term" value="F:metal ion binding"/>
    <property type="evidence" value="ECO:0007669"/>
    <property type="project" value="UniProtKB-KW"/>
</dbReference>
<evidence type="ECO:0000256" key="4">
    <source>
        <dbReference type="ARBA" id="ARBA00022801"/>
    </source>
</evidence>
<keyword evidence="4" id="KW-0378">Hydrolase</keyword>
<dbReference type="InterPro" id="IPR057670">
    <property type="entry name" value="SH3_retrovirus"/>
</dbReference>
<proteinExistence type="predicted"/>
<dbReference type="FunFam" id="3.30.420.10:FF:000440">
    <property type="match status" value="1"/>
</dbReference>
<dbReference type="InterPro" id="IPR001584">
    <property type="entry name" value="Integrase_cat-core"/>
</dbReference>
<dbReference type="InterPro" id="IPR013103">
    <property type="entry name" value="RVT_2"/>
</dbReference>
<dbReference type="PANTHER" id="PTHR42648">
    <property type="entry name" value="TRANSPOSASE, PUTATIVE-RELATED"/>
    <property type="match status" value="1"/>
</dbReference>
<evidence type="ECO:0000256" key="3">
    <source>
        <dbReference type="ARBA" id="ARBA00022750"/>
    </source>
</evidence>
<dbReference type="Pfam" id="PF00665">
    <property type="entry name" value="rve"/>
    <property type="match status" value="1"/>
</dbReference>
<dbReference type="SUPFAM" id="SSF56672">
    <property type="entry name" value="DNA/RNA polymerases"/>
    <property type="match status" value="1"/>
</dbReference>
<protein>
    <submittedName>
        <fullName evidence="7">Retrovirus-related Pol polyprotein from transposon TNT 1-94</fullName>
    </submittedName>
</protein>
<dbReference type="Gene3D" id="3.30.420.10">
    <property type="entry name" value="Ribonuclease H-like superfamily/Ribonuclease H"/>
    <property type="match status" value="1"/>
</dbReference>
<dbReference type="GO" id="GO:0015074">
    <property type="term" value="P:DNA integration"/>
    <property type="evidence" value="ECO:0007669"/>
    <property type="project" value="InterPro"/>
</dbReference>
<reference evidence="7 8" key="1">
    <citation type="journal article" date="2018" name="PLoS Genet.">
        <title>Population sequencing reveals clonal diversity and ancestral inbreeding in the grapevine cultivar Chardonnay.</title>
        <authorList>
            <person name="Roach M.J."/>
            <person name="Johnson D.L."/>
            <person name="Bohlmann J."/>
            <person name="van Vuuren H.J."/>
            <person name="Jones S.J."/>
            <person name="Pretorius I.S."/>
            <person name="Schmidt S.A."/>
            <person name="Borneman A.R."/>
        </authorList>
    </citation>
    <scope>NUCLEOTIDE SEQUENCE [LARGE SCALE GENOMIC DNA]</scope>
    <source>
        <strain evidence="8">cv. Chardonnay</strain>
        <tissue evidence="7">Leaf</tissue>
    </source>
</reference>
<dbReference type="EMBL" id="QGNW01000001">
    <property type="protein sequence ID" value="RVX23571.1"/>
    <property type="molecule type" value="Genomic_DNA"/>
</dbReference>
<dbReference type="InterPro" id="IPR012337">
    <property type="entry name" value="RNaseH-like_sf"/>
</dbReference>
<feature type="region of interest" description="Disordered" evidence="5">
    <location>
        <begin position="439"/>
        <end position="464"/>
    </location>
</feature>
<dbReference type="PANTHER" id="PTHR42648:SF28">
    <property type="entry name" value="TRANSPOSON-ENCODED PROTEIN WITH RIBONUCLEASE H-LIKE AND RETROVIRUS ZINC FINGER-LIKE DOMAINS"/>
    <property type="match status" value="1"/>
</dbReference>
<accession>A0A438KQV7</accession>
<dbReference type="PROSITE" id="PS50994">
    <property type="entry name" value="INTEGRASE"/>
    <property type="match status" value="1"/>
</dbReference>
<feature type="compositionally biased region" description="Polar residues" evidence="5">
    <location>
        <begin position="11"/>
        <end position="36"/>
    </location>
</feature>
<dbReference type="InterPro" id="IPR036397">
    <property type="entry name" value="RNaseH_sf"/>
</dbReference>
<dbReference type="InterPro" id="IPR054722">
    <property type="entry name" value="PolX-like_BBD"/>
</dbReference>
<comment type="caution">
    <text evidence="7">The sequence shown here is derived from an EMBL/GenBank/DDBJ whole genome shotgun (WGS) entry which is preliminary data.</text>
</comment>
<evidence type="ECO:0000256" key="1">
    <source>
        <dbReference type="ARBA" id="ARBA00022670"/>
    </source>
</evidence>
<feature type="compositionally biased region" description="Low complexity" evidence="5">
    <location>
        <begin position="446"/>
        <end position="464"/>
    </location>
</feature>
<keyword evidence="2" id="KW-0479">Metal-binding</keyword>
<dbReference type="Pfam" id="PF13976">
    <property type="entry name" value="gag_pre-integrs"/>
    <property type="match status" value="1"/>
</dbReference>